<evidence type="ECO:0000256" key="8">
    <source>
        <dbReference type="ARBA" id="ARBA00022982"/>
    </source>
</evidence>
<dbReference type="GO" id="GO:0005886">
    <property type="term" value="C:plasma membrane"/>
    <property type="evidence" value="ECO:0007669"/>
    <property type="project" value="UniProtKB-SubCell"/>
</dbReference>
<evidence type="ECO:0000256" key="2">
    <source>
        <dbReference type="ARBA" id="ARBA00004651"/>
    </source>
</evidence>
<dbReference type="OrthoDB" id="8156287at2"/>
<dbReference type="Gene3D" id="1.20.950.20">
    <property type="entry name" value="Transmembrane di-heme cytochromes, Chain C"/>
    <property type="match status" value="1"/>
</dbReference>
<keyword evidence="10" id="KW-0408">Iron</keyword>
<comment type="subcellular location">
    <subcellularLocation>
        <location evidence="2">Cell membrane</location>
        <topology evidence="2">Multi-pass membrane protein</topology>
    </subcellularLocation>
</comment>
<dbReference type="EMBL" id="NAAC01000017">
    <property type="protein sequence ID" value="RDJ09558.1"/>
    <property type="molecule type" value="Genomic_DNA"/>
</dbReference>
<sequence length="167" mass="18392">MQSAPVDAYSLPQRLLHWGMALLIFFNLLLPDGMNEWHRAMRRTGAASADQVAAANIHAYVGIAILALAIVRVCLRFSQGGPIEIAEEPAIFRLASKVVHFGLYAFIFGMPLTGIAAYYFGMDAVGSLHAEVLKVILWAFIAAHVAGALVHQFYWKTNVLRRMTVGH</sequence>
<comment type="cofactor">
    <cofactor evidence="1">
        <name>heme b</name>
        <dbReference type="ChEBI" id="CHEBI:60344"/>
    </cofactor>
</comment>
<comment type="similarity">
    <text evidence="12">Belongs to the cytochrome b561 family.</text>
</comment>
<protein>
    <submittedName>
        <fullName evidence="15">Cytochrome B</fullName>
    </submittedName>
</protein>
<keyword evidence="7" id="KW-0479">Metal-binding</keyword>
<dbReference type="SUPFAM" id="SSF81342">
    <property type="entry name" value="Transmembrane di-heme cytochromes"/>
    <property type="match status" value="1"/>
</dbReference>
<dbReference type="GO" id="GO:0046872">
    <property type="term" value="F:metal ion binding"/>
    <property type="evidence" value="ECO:0007669"/>
    <property type="project" value="UniProtKB-KW"/>
</dbReference>
<keyword evidence="8" id="KW-0249">Electron transport</keyword>
<evidence type="ECO:0000256" key="4">
    <source>
        <dbReference type="ARBA" id="ARBA00022475"/>
    </source>
</evidence>
<dbReference type="Proteomes" id="UP000254939">
    <property type="component" value="Unassembled WGS sequence"/>
</dbReference>
<organism evidence="15 16">
    <name type="scientific">Rhizobium grahamii</name>
    <dbReference type="NCBI Taxonomy" id="1120045"/>
    <lineage>
        <taxon>Bacteria</taxon>
        <taxon>Pseudomonadati</taxon>
        <taxon>Pseudomonadota</taxon>
        <taxon>Alphaproteobacteria</taxon>
        <taxon>Hyphomicrobiales</taxon>
        <taxon>Rhizobiaceae</taxon>
        <taxon>Rhizobium/Agrobacterium group</taxon>
        <taxon>Rhizobium</taxon>
    </lineage>
</organism>
<keyword evidence="4" id="KW-1003">Cell membrane</keyword>
<keyword evidence="6 13" id="KW-0812">Transmembrane</keyword>
<feature type="transmembrane region" description="Helical" evidence="13">
    <location>
        <begin position="98"/>
        <end position="120"/>
    </location>
</feature>
<proteinExistence type="inferred from homology"/>
<accession>A0A370KM78</accession>
<dbReference type="RefSeq" id="WP_114714005.1">
    <property type="nucleotide sequence ID" value="NZ_KZ857260.1"/>
</dbReference>
<evidence type="ECO:0000313" key="16">
    <source>
        <dbReference type="Proteomes" id="UP000254939"/>
    </source>
</evidence>
<feature type="transmembrane region" description="Helical" evidence="13">
    <location>
        <begin position="132"/>
        <end position="154"/>
    </location>
</feature>
<name>A0A370KM78_9HYPH</name>
<keyword evidence="11 13" id="KW-0472">Membrane</keyword>
<evidence type="ECO:0000256" key="1">
    <source>
        <dbReference type="ARBA" id="ARBA00001970"/>
    </source>
</evidence>
<dbReference type="PANTHER" id="PTHR30529">
    <property type="entry name" value="CYTOCHROME B561"/>
    <property type="match status" value="1"/>
</dbReference>
<dbReference type="AlphaFoldDB" id="A0A370KM78"/>
<dbReference type="GO" id="GO:0020037">
    <property type="term" value="F:heme binding"/>
    <property type="evidence" value="ECO:0007669"/>
    <property type="project" value="TreeGrafter"/>
</dbReference>
<dbReference type="PANTHER" id="PTHR30529:SF1">
    <property type="entry name" value="CYTOCHROME B561 HOMOLOG 2"/>
    <property type="match status" value="1"/>
</dbReference>
<evidence type="ECO:0000256" key="13">
    <source>
        <dbReference type="SAM" id="Phobius"/>
    </source>
</evidence>
<feature type="transmembrane region" description="Helical" evidence="13">
    <location>
        <begin position="15"/>
        <end position="31"/>
    </location>
</feature>
<reference evidence="15 16" key="1">
    <citation type="submission" date="2017-03" db="EMBL/GenBank/DDBJ databases">
        <title>Genome analysis of Rhizobial strains effectives or ineffectives for nitrogen fixation isolated from bean seeds.</title>
        <authorList>
            <person name="Peralta H."/>
            <person name="Aguilar-Vera A."/>
            <person name="Mora Y."/>
            <person name="Vargas-Lagunas C."/>
            <person name="Girard L."/>
            <person name="Mora J."/>
        </authorList>
    </citation>
    <scope>NUCLEOTIDE SEQUENCE [LARGE SCALE GENOMIC DNA]</scope>
    <source>
        <strain evidence="15 16">CCGM3</strain>
    </source>
</reference>
<evidence type="ECO:0000256" key="6">
    <source>
        <dbReference type="ARBA" id="ARBA00022692"/>
    </source>
</evidence>
<dbReference type="InterPro" id="IPR052168">
    <property type="entry name" value="Cytochrome_b561_oxidase"/>
</dbReference>
<evidence type="ECO:0000256" key="10">
    <source>
        <dbReference type="ARBA" id="ARBA00023004"/>
    </source>
</evidence>
<evidence type="ECO:0000256" key="5">
    <source>
        <dbReference type="ARBA" id="ARBA00022617"/>
    </source>
</evidence>
<dbReference type="InterPro" id="IPR011577">
    <property type="entry name" value="Cyt_b561_bac/Ni-Hgenase"/>
</dbReference>
<keyword evidence="5" id="KW-0349">Heme</keyword>
<comment type="caution">
    <text evidence="15">The sequence shown here is derived from an EMBL/GenBank/DDBJ whole genome shotgun (WGS) entry which is preliminary data.</text>
</comment>
<feature type="transmembrane region" description="Helical" evidence="13">
    <location>
        <begin position="52"/>
        <end position="78"/>
    </location>
</feature>
<evidence type="ECO:0000256" key="3">
    <source>
        <dbReference type="ARBA" id="ARBA00022448"/>
    </source>
</evidence>
<gene>
    <name evidence="15" type="ORF">B5K06_17435</name>
</gene>
<keyword evidence="3" id="KW-0813">Transport</keyword>
<evidence type="ECO:0000256" key="7">
    <source>
        <dbReference type="ARBA" id="ARBA00022723"/>
    </source>
</evidence>
<feature type="domain" description="Cytochrome b561 bacterial/Ni-hydrogenase" evidence="14">
    <location>
        <begin position="9"/>
        <end position="164"/>
    </location>
</feature>
<evidence type="ECO:0000256" key="12">
    <source>
        <dbReference type="ARBA" id="ARBA00037975"/>
    </source>
</evidence>
<evidence type="ECO:0000256" key="9">
    <source>
        <dbReference type="ARBA" id="ARBA00022989"/>
    </source>
</evidence>
<dbReference type="GO" id="GO:0009055">
    <property type="term" value="F:electron transfer activity"/>
    <property type="evidence" value="ECO:0007669"/>
    <property type="project" value="InterPro"/>
</dbReference>
<keyword evidence="9 13" id="KW-1133">Transmembrane helix</keyword>
<evidence type="ECO:0000256" key="11">
    <source>
        <dbReference type="ARBA" id="ARBA00023136"/>
    </source>
</evidence>
<dbReference type="Pfam" id="PF01292">
    <property type="entry name" value="Ni_hydr_CYTB"/>
    <property type="match status" value="1"/>
</dbReference>
<dbReference type="InterPro" id="IPR016174">
    <property type="entry name" value="Di-haem_cyt_TM"/>
</dbReference>
<evidence type="ECO:0000313" key="15">
    <source>
        <dbReference type="EMBL" id="RDJ09558.1"/>
    </source>
</evidence>
<dbReference type="GO" id="GO:0022904">
    <property type="term" value="P:respiratory electron transport chain"/>
    <property type="evidence" value="ECO:0007669"/>
    <property type="project" value="InterPro"/>
</dbReference>
<evidence type="ECO:0000259" key="14">
    <source>
        <dbReference type="Pfam" id="PF01292"/>
    </source>
</evidence>